<accession>A0A4P7GKF5</accession>
<dbReference type="PANTHER" id="PTHR31616">
    <property type="entry name" value="TREHALASE"/>
    <property type="match status" value="1"/>
</dbReference>
<dbReference type="InterPro" id="IPR008928">
    <property type="entry name" value="6-hairpin_glycosidase_sf"/>
</dbReference>
<dbReference type="Proteomes" id="UP000294894">
    <property type="component" value="Chromosome"/>
</dbReference>
<evidence type="ECO:0000259" key="1">
    <source>
        <dbReference type="Pfam" id="PF00723"/>
    </source>
</evidence>
<evidence type="ECO:0000313" key="3">
    <source>
        <dbReference type="Proteomes" id="UP000294894"/>
    </source>
</evidence>
<dbReference type="Gene3D" id="1.50.10.10">
    <property type="match status" value="1"/>
</dbReference>
<dbReference type="KEGG" id="noy:EXE57_08090"/>
<keyword evidence="2" id="KW-0378">Hydrolase</keyword>
<feature type="domain" description="GH15-like" evidence="1">
    <location>
        <begin position="27"/>
        <end position="291"/>
    </location>
</feature>
<proteinExistence type="predicted"/>
<keyword evidence="3" id="KW-1185">Reference proteome</keyword>
<dbReference type="OrthoDB" id="3902805at2"/>
<sequence length="370" mass="40528">MTTGVNPLTLLPERWQPLARRSADLLREHQDAGGGWPASPHFAPYQFSWFRDGSFIADGASAAGLHAEADRFHAWCAGVLDREKPAVAKVLTMLEAGEQPADADYLPARYNLDGTRQLDDWWNFQVDGYGTWLWALERHLGRIAGGDVAPYVDAIETAVRYLVATGTDTCRDWWEENRDRTHVATLAGVSAGLLAAVRIAPLPRELVLRAVEVADACVDLVRTRGTRDGHLVKWLDGEDVDASLLSVAALYDALPLDDPLVTATVAEVEARLVDGGVHRYEADTFYGGGQWPVLASLLAVHHARTGSPDRAAELLDWVTTTADDDRLLPEQVAPLLAPEVLDEWLERWGPPAHPLLWSHGMFLAAATLTG</sequence>
<dbReference type="AlphaFoldDB" id="A0A4P7GKF5"/>
<protein>
    <submittedName>
        <fullName evidence="2">Glycoside hydrolase family 15</fullName>
    </submittedName>
</protein>
<dbReference type="GO" id="GO:0004553">
    <property type="term" value="F:hydrolase activity, hydrolyzing O-glycosyl compounds"/>
    <property type="evidence" value="ECO:0007669"/>
    <property type="project" value="TreeGrafter"/>
</dbReference>
<dbReference type="SUPFAM" id="SSF48208">
    <property type="entry name" value="Six-hairpin glycosidases"/>
    <property type="match status" value="1"/>
</dbReference>
<name>A0A4P7GKF5_9ACTN</name>
<dbReference type="EMBL" id="CP038267">
    <property type="protein sequence ID" value="QBR92254.1"/>
    <property type="molecule type" value="Genomic_DNA"/>
</dbReference>
<dbReference type="RefSeq" id="WP_135076158.1">
    <property type="nucleotide sequence ID" value="NZ_CP038267.1"/>
</dbReference>
<dbReference type="PANTHER" id="PTHR31616:SF0">
    <property type="entry name" value="GLUCAN 1,4-ALPHA-GLUCOSIDASE"/>
    <property type="match status" value="1"/>
</dbReference>
<organism evidence="2 3">
    <name type="scientific">Nocardioides euryhalodurans</name>
    <dbReference type="NCBI Taxonomy" id="2518370"/>
    <lineage>
        <taxon>Bacteria</taxon>
        <taxon>Bacillati</taxon>
        <taxon>Actinomycetota</taxon>
        <taxon>Actinomycetes</taxon>
        <taxon>Propionibacteriales</taxon>
        <taxon>Nocardioidaceae</taxon>
        <taxon>Nocardioides</taxon>
    </lineage>
</organism>
<gene>
    <name evidence="2" type="ORF">EXE57_08090</name>
</gene>
<dbReference type="InterPro" id="IPR012341">
    <property type="entry name" value="6hp_glycosidase-like_sf"/>
</dbReference>
<dbReference type="GO" id="GO:0005975">
    <property type="term" value="P:carbohydrate metabolic process"/>
    <property type="evidence" value="ECO:0007669"/>
    <property type="project" value="InterPro"/>
</dbReference>
<evidence type="ECO:0000313" key="2">
    <source>
        <dbReference type="EMBL" id="QBR92254.1"/>
    </source>
</evidence>
<dbReference type="Pfam" id="PF00723">
    <property type="entry name" value="Glyco_hydro_15"/>
    <property type="match status" value="1"/>
</dbReference>
<dbReference type="InterPro" id="IPR011613">
    <property type="entry name" value="GH15-like"/>
</dbReference>
<reference evidence="2 3" key="1">
    <citation type="submission" date="2019-03" db="EMBL/GenBank/DDBJ databases">
        <title>Three New Species of Nocardioides, Nocardioides euryhalodurans sp. nov., Nocardioides seonyuensis sp. nov. and Nocardioides eburneoflavus sp. nov., Iolated from Soil.</title>
        <authorList>
            <person name="Roh S.G."/>
            <person name="Lee C."/>
            <person name="Kim M.-K."/>
            <person name="Kim S.B."/>
        </authorList>
    </citation>
    <scope>NUCLEOTIDE SEQUENCE [LARGE SCALE GENOMIC DNA]</scope>
    <source>
        <strain evidence="2 3">MMS17-SY117</strain>
    </source>
</reference>